<feature type="region of interest" description="Disordered" evidence="1">
    <location>
        <begin position="179"/>
        <end position="201"/>
    </location>
</feature>
<accession>A0A6A6ASC8</accession>
<gene>
    <name evidence="2" type="ORF">P153DRAFT_392722</name>
</gene>
<dbReference type="RefSeq" id="XP_033528500.1">
    <property type="nucleotide sequence ID" value="XM_033671178.1"/>
</dbReference>
<dbReference type="EMBL" id="ML977498">
    <property type="protein sequence ID" value="KAF2134113.1"/>
    <property type="molecule type" value="Genomic_DNA"/>
</dbReference>
<evidence type="ECO:0000313" key="3">
    <source>
        <dbReference type="Proteomes" id="UP000799771"/>
    </source>
</evidence>
<evidence type="ECO:0000256" key="1">
    <source>
        <dbReference type="SAM" id="MobiDB-lite"/>
    </source>
</evidence>
<evidence type="ECO:0000313" key="2">
    <source>
        <dbReference type="EMBL" id="KAF2134113.1"/>
    </source>
</evidence>
<proteinExistence type="predicted"/>
<feature type="compositionally biased region" description="Basic and acidic residues" evidence="1">
    <location>
        <begin position="189"/>
        <end position="201"/>
    </location>
</feature>
<dbReference type="AlphaFoldDB" id="A0A6A6ASC8"/>
<sequence>MANPSLQAAITCKHGTTPSDDVTTAVTKHVGKMILEDRRIKDKHHLPPGFLLPVASGVSSARPRVLLRRAEKHMEEMTDKHKADSNNNNNPELAKSLQAFYIDKLTRIGHALPELKVHASKPEASEEYRRDVQRLVDIMSGTKSQPNSVFMPVVPHIILTDMLERAEVQPKIATHILVPSINPETPGYQREDRQQEQHNCADEDRDDFHVQHHMEEPHRSQREHNDLRHCDGEEGEASVAVLMSSLSCDAEFVRG</sequence>
<reference evidence="2" key="1">
    <citation type="journal article" date="2020" name="Stud. Mycol.">
        <title>101 Dothideomycetes genomes: a test case for predicting lifestyles and emergence of pathogens.</title>
        <authorList>
            <person name="Haridas S."/>
            <person name="Albert R."/>
            <person name="Binder M."/>
            <person name="Bloem J."/>
            <person name="Labutti K."/>
            <person name="Salamov A."/>
            <person name="Andreopoulos B."/>
            <person name="Baker S."/>
            <person name="Barry K."/>
            <person name="Bills G."/>
            <person name="Bluhm B."/>
            <person name="Cannon C."/>
            <person name="Castanera R."/>
            <person name="Culley D."/>
            <person name="Daum C."/>
            <person name="Ezra D."/>
            <person name="Gonzalez J."/>
            <person name="Henrissat B."/>
            <person name="Kuo A."/>
            <person name="Liang C."/>
            <person name="Lipzen A."/>
            <person name="Lutzoni F."/>
            <person name="Magnuson J."/>
            <person name="Mondo S."/>
            <person name="Nolan M."/>
            <person name="Ohm R."/>
            <person name="Pangilinan J."/>
            <person name="Park H.-J."/>
            <person name="Ramirez L."/>
            <person name="Alfaro M."/>
            <person name="Sun H."/>
            <person name="Tritt A."/>
            <person name="Yoshinaga Y."/>
            <person name="Zwiers L.-H."/>
            <person name="Turgeon B."/>
            <person name="Goodwin S."/>
            <person name="Spatafora J."/>
            <person name="Crous P."/>
            <person name="Grigoriev I."/>
        </authorList>
    </citation>
    <scope>NUCLEOTIDE SEQUENCE</scope>
    <source>
        <strain evidence="2">CBS 119687</strain>
    </source>
</reference>
<name>A0A6A6ASC8_9PLEO</name>
<keyword evidence="3" id="KW-1185">Reference proteome</keyword>
<organism evidence="2 3">
    <name type="scientific">Dothidotthia symphoricarpi CBS 119687</name>
    <dbReference type="NCBI Taxonomy" id="1392245"/>
    <lineage>
        <taxon>Eukaryota</taxon>
        <taxon>Fungi</taxon>
        <taxon>Dikarya</taxon>
        <taxon>Ascomycota</taxon>
        <taxon>Pezizomycotina</taxon>
        <taxon>Dothideomycetes</taxon>
        <taxon>Pleosporomycetidae</taxon>
        <taxon>Pleosporales</taxon>
        <taxon>Dothidotthiaceae</taxon>
        <taxon>Dothidotthia</taxon>
    </lineage>
</organism>
<dbReference type="Proteomes" id="UP000799771">
    <property type="component" value="Unassembled WGS sequence"/>
</dbReference>
<dbReference type="GeneID" id="54411610"/>
<protein>
    <submittedName>
        <fullName evidence="2">Uncharacterized protein</fullName>
    </submittedName>
</protein>